<accession>A0A091DQ64</accession>
<reference evidence="2 3" key="1">
    <citation type="submission" date="2013-11" db="EMBL/GenBank/DDBJ databases">
        <title>The Damaraland mole rat (Fukomys damarensis) genome and evolution of African mole rats.</title>
        <authorList>
            <person name="Gladyshev V.N."/>
            <person name="Fang X."/>
        </authorList>
    </citation>
    <scope>NUCLEOTIDE SEQUENCE [LARGE SCALE GENOMIC DNA]</scope>
    <source>
        <tissue evidence="2">Liver</tissue>
    </source>
</reference>
<evidence type="ECO:0000313" key="2">
    <source>
        <dbReference type="EMBL" id="KFO24971.1"/>
    </source>
</evidence>
<name>A0A091DQ64_FUKDA</name>
<evidence type="ECO:0000313" key="3">
    <source>
        <dbReference type="Proteomes" id="UP000028990"/>
    </source>
</evidence>
<gene>
    <name evidence="2" type="ORF">H920_13618</name>
</gene>
<organism evidence="2 3">
    <name type="scientific">Fukomys damarensis</name>
    <name type="common">Damaraland mole rat</name>
    <name type="synonym">Cryptomys damarensis</name>
    <dbReference type="NCBI Taxonomy" id="885580"/>
    <lineage>
        <taxon>Eukaryota</taxon>
        <taxon>Metazoa</taxon>
        <taxon>Chordata</taxon>
        <taxon>Craniata</taxon>
        <taxon>Vertebrata</taxon>
        <taxon>Euteleostomi</taxon>
        <taxon>Mammalia</taxon>
        <taxon>Eutheria</taxon>
        <taxon>Euarchontoglires</taxon>
        <taxon>Glires</taxon>
        <taxon>Rodentia</taxon>
        <taxon>Hystricomorpha</taxon>
        <taxon>Bathyergidae</taxon>
        <taxon>Fukomys</taxon>
    </lineage>
</organism>
<feature type="compositionally biased region" description="Polar residues" evidence="1">
    <location>
        <begin position="17"/>
        <end position="27"/>
    </location>
</feature>
<sequence>MKPLSSVNERGGWSLKACNSTEGSQSVECHGPRHPRPSGVKRSVAQRPAHRLRRLGFRGTSRRRKSNGAEAGCALSRTPEAAGWAPLPQPTPRCRFLAMTRRKDSVGVEVRQPHGALFSKGTYFREASGRRFRRSGDLDTSLQGRAVPTSDPGTTRHVVAAHRSSSSRTPRMKETVLATVHQAAAREEKAGPLSPLPTKDGHQGLIAPWAALQEL</sequence>
<dbReference type="EMBL" id="KN123463">
    <property type="protein sequence ID" value="KFO24971.1"/>
    <property type="molecule type" value="Genomic_DNA"/>
</dbReference>
<feature type="region of interest" description="Disordered" evidence="1">
    <location>
        <begin position="1"/>
        <end position="74"/>
    </location>
</feature>
<dbReference type="Proteomes" id="UP000028990">
    <property type="component" value="Unassembled WGS sequence"/>
</dbReference>
<feature type="compositionally biased region" description="Basic residues" evidence="1">
    <location>
        <begin position="48"/>
        <end position="66"/>
    </location>
</feature>
<feature type="region of interest" description="Disordered" evidence="1">
    <location>
        <begin position="135"/>
        <end position="155"/>
    </location>
</feature>
<proteinExistence type="predicted"/>
<evidence type="ECO:0000256" key="1">
    <source>
        <dbReference type="SAM" id="MobiDB-lite"/>
    </source>
</evidence>
<keyword evidence="3" id="KW-1185">Reference proteome</keyword>
<protein>
    <submittedName>
        <fullName evidence="2">Uncharacterized protein</fullName>
    </submittedName>
</protein>
<dbReference type="AlphaFoldDB" id="A0A091DQ64"/>